<comment type="caution">
    <text evidence="2">The sequence shown here is derived from an EMBL/GenBank/DDBJ whole genome shotgun (WGS) entry which is preliminary data.</text>
</comment>
<name>A0ABQ9FZ53_9NEOP</name>
<evidence type="ECO:0000313" key="2">
    <source>
        <dbReference type="EMBL" id="KAJ8865524.1"/>
    </source>
</evidence>
<dbReference type="Proteomes" id="UP001159363">
    <property type="component" value="Chromosome 16"/>
</dbReference>
<feature type="compositionally biased region" description="Basic and acidic residues" evidence="1">
    <location>
        <begin position="51"/>
        <end position="64"/>
    </location>
</feature>
<reference evidence="2 3" key="1">
    <citation type="submission" date="2023-02" db="EMBL/GenBank/DDBJ databases">
        <title>LHISI_Scaffold_Assembly.</title>
        <authorList>
            <person name="Stuart O.P."/>
            <person name="Cleave R."/>
            <person name="Magrath M.J.L."/>
            <person name="Mikheyev A.S."/>
        </authorList>
    </citation>
    <scope>NUCLEOTIDE SEQUENCE [LARGE SCALE GENOMIC DNA]</scope>
    <source>
        <strain evidence="2">Daus_M_001</strain>
        <tissue evidence="2">Leg muscle</tissue>
    </source>
</reference>
<evidence type="ECO:0000313" key="3">
    <source>
        <dbReference type="Proteomes" id="UP001159363"/>
    </source>
</evidence>
<feature type="region of interest" description="Disordered" evidence="1">
    <location>
        <begin position="29"/>
        <end position="75"/>
    </location>
</feature>
<sequence>MSVIRWYAGEHIAYVTDTSFAAAVESSTTAMPLSETSPPPSLTQARGGSYRRHDSREIPEKTRQPVESSDGIPTCKNQRATPLGIAPILSSLVLTCQHCSYCSHDYTVLNRKMKSETDVPSSELTVYESLQFGGLHVIRQHLEECMSLNSSDVWGVSVSTSQWSTEWRTVTINTLKRGIDEPSSELTVSDSLQFGGMHVVKPQYASEVSVTTRQWSVEVRTVGKSTGKSESDLPSSKLTVPESLQFGGMHVVKPQKYLRSHVATSQWSVEYRTVSITTVKSGYDGPSSELTVPDSLQFRGMHVVKPHITTVKSGYDGPSSELTVPDSLQFGGMHVVKP</sequence>
<accession>A0ABQ9FZ53</accession>
<evidence type="ECO:0000256" key="1">
    <source>
        <dbReference type="SAM" id="MobiDB-lite"/>
    </source>
</evidence>
<dbReference type="EMBL" id="JARBHB010000017">
    <property type="protein sequence ID" value="KAJ8865524.1"/>
    <property type="molecule type" value="Genomic_DNA"/>
</dbReference>
<keyword evidence="3" id="KW-1185">Reference proteome</keyword>
<organism evidence="2 3">
    <name type="scientific">Dryococelus australis</name>
    <dbReference type="NCBI Taxonomy" id="614101"/>
    <lineage>
        <taxon>Eukaryota</taxon>
        <taxon>Metazoa</taxon>
        <taxon>Ecdysozoa</taxon>
        <taxon>Arthropoda</taxon>
        <taxon>Hexapoda</taxon>
        <taxon>Insecta</taxon>
        <taxon>Pterygota</taxon>
        <taxon>Neoptera</taxon>
        <taxon>Polyneoptera</taxon>
        <taxon>Phasmatodea</taxon>
        <taxon>Verophasmatodea</taxon>
        <taxon>Anareolatae</taxon>
        <taxon>Phasmatidae</taxon>
        <taxon>Eurycanthinae</taxon>
        <taxon>Dryococelus</taxon>
    </lineage>
</organism>
<gene>
    <name evidence="2" type="ORF">PR048_033044</name>
</gene>
<evidence type="ECO:0008006" key="4">
    <source>
        <dbReference type="Google" id="ProtNLM"/>
    </source>
</evidence>
<proteinExistence type="predicted"/>
<protein>
    <recommendedName>
        <fullName evidence="4">Vitellogenin</fullName>
    </recommendedName>
</protein>